<accession>A0A4R2JLB7</accession>
<dbReference type="InterPro" id="IPR016181">
    <property type="entry name" value="Acyl_CoA_acyltransferase"/>
</dbReference>
<dbReference type="CDD" id="cd04301">
    <property type="entry name" value="NAT_SF"/>
    <property type="match status" value="1"/>
</dbReference>
<name>A0A4R2JLB7_9PSEU</name>
<dbReference type="Gene3D" id="3.40.630.30">
    <property type="match status" value="1"/>
</dbReference>
<keyword evidence="3" id="KW-1185">Reference proteome</keyword>
<evidence type="ECO:0000259" key="1">
    <source>
        <dbReference type="PROSITE" id="PS51186"/>
    </source>
</evidence>
<dbReference type="GO" id="GO:0016747">
    <property type="term" value="F:acyltransferase activity, transferring groups other than amino-acyl groups"/>
    <property type="evidence" value="ECO:0007669"/>
    <property type="project" value="InterPro"/>
</dbReference>
<reference evidence="2 3" key="1">
    <citation type="submission" date="2019-03" db="EMBL/GenBank/DDBJ databases">
        <title>Genomic Encyclopedia of Type Strains, Phase IV (KMG-IV): sequencing the most valuable type-strain genomes for metagenomic binning, comparative biology and taxonomic classification.</title>
        <authorList>
            <person name="Goeker M."/>
        </authorList>
    </citation>
    <scope>NUCLEOTIDE SEQUENCE [LARGE SCALE GENOMIC DNA]</scope>
    <source>
        <strain evidence="2 3">DSM 45934</strain>
    </source>
</reference>
<dbReference type="AlphaFoldDB" id="A0A4R2JLB7"/>
<evidence type="ECO:0000313" key="2">
    <source>
        <dbReference type="EMBL" id="TCO60853.1"/>
    </source>
</evidence>
<organism evidence="2 3">
    <name type="scientific">Actinocrispum wychmicini</name>
    <dbReference type="NCBI Taxonomy" id="1213861"/>
    <lineage>
        <taxon>Bacteria</taxon>
        <taxon>Bacillati</taxon>
        <taxon>Actinomycetota</taxon>
        <taxon>Actinomycetes</taxon>
        <taxon>Pseudonocardiales</taxon>
        <taxon>Pseudonocardiaceae</taxon>
        <taxon>Actinocrispum</taxon>
    </lineage>
</organism>
<dbReference type="OrthoDB" id="4239841at2"/>
<dbReference type="RefSeq" id="WP_132116134.1">
    <property type="nucleotide sequence ID" value="NZ_SLWS01000003.1"/>
</dbReference>
<keyword evidence="2" id="KW-0808">Transferase</keyword>
<dbReference type="InterPro" id="IPR000182">
    <property type="entry name" value="GNAT_dom"/>
</dbReference>
<dbReference type="Pfam" id="PF00583">
    <property type="entry name" value="Acetyltransf_1"/>
    <property type="match status" value="1"/>
</dbReference>
<dbReference type="EMBL" id="SLWS01000003">
    <property type="protein sequence ID" value="TCO60853.1"/>
    <property type="molecule type" value="Genomic_DNA"/>
</dbReference>
<dbReference type="Proteomes" id="UP000295680">
    <property type="component" value="Unassembled WGS sequence"/>
</dbReference>
<proteinExistence type="predicted"/>
<sequence length="296" mass="32267">MCAETSIIRFPRMTISAPALTTITIDNVNAETAERVAAVTRRSYVDSDPLPGLPTPDGAVEDAGHVMRFLADGGSIRALRIDEAIVAVLRTKLLSDGAWWVARVAVDPAARARGVGRWLMAEVEATARAEGARTVRLDAVIERCLLPYYANLGYRAVAYHLPDDGKLLTEAAMERDLTQPPEPMPVYGPDPGATGRITWYVTPNGLIATTEPVGRGRLAGVDVWRGDPAELPELLRTTPGARPTDDPRVVVFRASRANVPLHRMPRALHSDLWAVARFRPGHEIQEFPPTASRSET</sequence>
<evidence type="ECO:0000313" key="3">
    <source>
        <dbReference type="Proteomes" id="UP000295680"/>
    </source>
</evidence>
<feature type="domain" description="N-acetyltransferase" evidence="1">
    <location>
        <begin position="23"/>
        <end position="178"/>
    </location>
</feature>
<dbReference type="PROSITE" id="PS51186">
    <property type="entry name" value="GNAT"/>
    <property type="match status" value="1"/>
</dbReference>
<comment type="caution">
    <text evidence="2">The sequence shown here is derived from an EMBL/GenBank/DDBJ whole genome shotgun (WGS) entry which is preliminary data.</text>
</comment>
<protein>
    <submittedName>
        <fullName evidence="2">Acetyltransferase (GNAT) family protein</fullName>
    </submittedName>
</protein>
<gene>
    <name evidence="2" type="ORF">EV192_103434</name>
</gene>
<dbReference type="SUPFAM" id="SSF55729">
    <property type="entry name" value="Acyl-CoA N-acyltransferases (Nat)"/>
    <property type="match status" value="1"/>
</dbReference>